<evidence type="ECO:0000313" key="2">
    <source>
        <dbReference type="EMBL" id="OIR15211.1"/>
    </source>
</evidence>
<feature type="transmembrane region" description="Helical" evidence="1">
    <location>
        <begin position="213"/>
        <end position="235"/>
    </location>
</feature>
<comment type="caution">
    <text evidence="2">The sequence shown here is derived from an EMBL/GenBank/DDBJ whole genome shotgun (WGS) entry which is preliminary data.</text>
</comment>
<gene>
    <name evidence="2" type="ORF">BEU04_02515</name>
</gene>
<keyword evidence="1" id="KW-0472">Membrane</keyword>
<evidence type="ECO:0008006" key="4">
    <source>
        <dbReference type="Google" id="ProtNLM"/>
    </source>
</evidence>
<evidence type="ECO:0000256" key="1">
    <source>
        <dbReference type="SAM" id="Phobius"/>
    </source>
</evidence>
<reference evidence="2 3" key="1">
    <citation type="submission" date="2016-08" db="EMBL/GenBank/DDBJ databases">
        <title>New Insights into Marine Group III Euryarchaeota, from dark to light.</title>
        <authorList>
            <person name="Haro-Moreno J.M."/>
            <person name="Rodriguez-Valera F."/>
            <person name="Lopez-Garcia P."/>
            <person name="Moreira D."/>
            <person name="Martin-Cuadrado A.B."/>
        </authorList>
    </citation>
    <scope>NUCLEOTIDE SEQUENCE [LARGE SCALE GENOMIC DNA]</scope>
    <source>
        <strain evidence="2">CG-Bathy1</strain>
    </source>
</reference>
<evidence type="ECO:0000313" key="3">
    <source>
        <dbReference type="Proteomes" id="UP000183815"/>
    </source>
</evidence>
<dbReference type="Proteomes" id="UP000183815">
    <property type="component" value="Unassembled WGS sequence"/>
</dbReference>
<feature type="transmembrane region" description="Helical" evidence="1">
    <location>
        <begin position="12"/>
        <end position="29"/>
    </location>
</feature>
<dbReference type="EMBL" id="MIYU01000017">
    <property type="protein sequence ID" value="OIR15211.1"/>
    <property type="molecule type" value="Genomic_DNA"/>
</dbReference>
<keyword evidence="1" id="KW-1133">Transmembrane helix</keyword>
<organism evidence="2 3">
    <name type="scientific">Marine Group III euryarchaeote CG-Bathy1</name>
    <dbReference type="NCBI Taxonomy" id="1889001"/>
    <lineage>
        <taxon>Archaea</taxon>
        <taxon>Methanobacteriati</taxon>
        <taxon>Thermoplasmatota</taxon>
        <taxon>Thermoplasmata</taxon>
        <taxon>Candidatus Thermoprofundales</taxon>
    </lineage>
</organism>
<dbReference type="InterPro" id="IPR013783">
    <property type="entry name" value="Ig-like_fold"/>
</dbReference>
<protein>
    <recommendedName>
        <fullName evidence="4">Fibronectin type-III domain-containing protein</fullName>
    </recommendedName>
</protein>
<keyword evidence="1" id="KW-0812">Transmembrane</keyword>
<accession>A0A1J5T506</accession>
<proteinExistence type="predicted"/>
<dbReference type="AlphaFoldDB" id="A0A1J5T506"/>
<name>A0A1J5T506_9ARCH</name>
<dbReference type="Gene3D" id="2.60.40.10">
    <property type="entry name" value="Immunoglobulins"/>
    <property type="match status" value="1"/>
</dbReference>
<sequence length="241" mass="27669">MYRDAATIRDTLVSILVIYVVIGLIFSPLQKLNEAETIEEGVHPILPTDGFYHHNRTVLFEWTSATEMYKITVQNETETLLEEEVYGTSSHRTTRLNVDNYTYQIEFQPMNEADLQIIQSGNFSLENPSKHTFDWERITITYDIEIYDGAVLFREINSIETNETYVDGFENGVSYTWQVRASDGEGTSSEWSNTYSVNVGTTHFLALELFNNWQMSFVLIGMILVIALVGGVFLARREEDD</sequence>